<dbReference type="RefSeq" id="WP_203953123.1">
    <property type="nucleotide sequence ID" value="NZ_BOOO01000013.1"/>
</dbReference>
<feature type="transmembrane region" description="Helical" evidence="2">
    <location>
        <begin position="221"/>
        <end position="238"/>
    </location>
</feature>
<reference evidence="3 4" key="1">
    <citation type="submission" date="2021-01" db="EMBL/GenBank/DDBJ databases">
        <title>Whole genome shotgun sequence of Planotetraspora mira NBRC 15435.</title>
        <authorList>
            <person name="Komaki H."/>
            <person name="Tamura T."/>
        </authorList>
    </citation>
    <scope>NUCLEOTIDE SEQUENCE [LARGE SCALE GENOMIC DNA]</scope>
    <source>
        <strain evidence="3 4">NBRC 15435</strain>
    </source>
</reference>
<organism evidence="3 4">
    <name type="scientific">Planotetraspora mira</name>
    <dbReference type="NCBI Taxonomy" id="58121"/>
    <lineage>
        <taxon>Bacteria</taxon>
        <taxon>Bacillati</taxon>
        <taxon>Actinomycetota</taxon>
        <taxon>Actinomycetes</taxon>
        <taxon>Streptosporangiales</taxon>
        <taxon>Streptosporangiaceae</taxon>
        <taxon>Planotetraspora</taxon>
    </lineage>
</organism>
<evidence type="ECO:0000313" key="3">
    <source>
        <dbReference type="EMBL" id="GII29130.1"/>
    </source>
</evidence>
<protein>
    <submittedName>
        <fullName evidence="3">Uncharacterized protein</fullName>
    </submittedName>
</protein>
<feature type="transmembrane region" description="Helical" evidence="2">
    <location>
        <begin position="21"/>
        <end position="43"/>
    </location>
</feature>
<feature type="transmembrane region" description="Helical" evidence="2">
    <location>
        <begin position="55"/>
        <end position="76"/>
    </location>
</feature>
<keyword evidence="4" id="KW-1185">Reference proteome</keyword>
<gene>
    <name evidence="3" type="ORF">Pmi06nite_25720</name>
</gene>
<accession>A0A8J3TXT9</accession>
<feature type="transmembrane region" description="Helical" evidence="2">
    <location>
        <begin position="192"/>
        <end position="215"/>
    </location>
</feature>
<name>A0A8J3TXT9_9ACTN</name>
<evidence type="ECO:0000256" key="1">
    <source>
        <dbReference type="SAM" id="MobiDB-lite"/>
    </source>
</evidence>
<dbReference type="Proteomes" id="UP000650628">
    <property type="component" value="Unassembled WGS sequence"/>
</dbReference>
<keyword evidence="2" id="KW-0472">Membrane</keyword>
<feature type="region of interest" description="Disordered" evidence="1">
    <location>
        <begin position="294"/>
        <end position="329"/>
    </location>
</feature>
<evidence type="ECO:0000313" key="4">
    <source>
        <dbReference type="Proteomes" id="UP000650628"/>
    </source>
</evidence>
<keyword evidence="2" id="KW-0812">Transmembrane</keyword>
<dbReference type="EMBL" id="BOOO01000013">
    <property type="protein sequence ID" value="GII29130.1"/>
    <property type="molecule type" value="Genomic_DNA"/>
</dbReference>
<proteinExistence type="predicted"/>
<dbReference type="AlphaFoldDB" id="A0A8J3TXT9"/>
<sequence length="329" mass="36962">MFEHFSQQIAGSFPRRFLFNALLPTFVFASLTISLVTACLTTFTRVSAWWGALDAVTKVVALLGYLAAIWFLAAAVSSQWRGIVRLFEGYPLRRLSVLLGWKTVPGVRWHTERMRVLLDDRDGAVPDVVSVYYRYSGEESSVFPTRLGNVLQAAENYPRDRYGVDTILFWPRLFSLLPEQFQRDYEEYVANYEFPLVVSFLASIATTISGMAMLLTGQPPLLYGLVVGGGFVAAYVAYRFALSGAEELGEQQRTAFDLYRDKLLEMWPTADDVRDERDAFNMITRFVVMGGAPGWSDSQNRHRARRDNGSRTDVGPQARDGDVTGAEGV</sequence>
<evidence type="ECO:0000256" key="2">
    <source>
        <dbReference type="SAM" id="Phobius"/>
    </source>
</evidence>
<keyword evidence="2" id="KW-1133">Transmembrane helix</keyword>
<comment type="caution">
    <text evidence="3">The sequence shown here is derived from an EMBL/GenBank/DDBJ whole genome shotgun (WGS) entry which is preliminary data.</text>
</comment>